<organism evidence="1 2">
    <name type="scientific">Aromia moschata</name>
    <dbReference type="NCBI Taxonomy" id="1265417"/>
    <lineage>
        <taxon>Eukaryota</taxon>
        <taxon>Metazoa</taxon>
        <taxon>Ecdysozoa</taxon>
        <taxon>Arthropoda</taxon>
        <taxon>Hexapoda</taxon>
        <taxon>Insecta</taxon>
        <taxon>Pterygota</taxon>
        <taxon>Neoptera</taxon>
        <taxon>Endopterygota</taxon>
        <taxon>Coleoptera</taxon>
        <taxon>Polyphaga</taxon>
        <taxon>Cucujiformia</taxon>
        <taxon>Chrysomeloidea</taxon>
        <taxon>Cerambycidae</taxon>
        <taxon>Cerambycinae</taxon>
        <taxon>Callichromatini</taxon>
        <taxon>Aromia</taxon>
    </lineage>
</organism>
<evidence type="ECO:0000313" key="2">
    <source>
        <dbReference type="Proteomes" id="UP001162162"/>
    </source>
</evidence>
<evidence type="ECO:0000313" key="1">
    <source>
        <dbReference type="EMBL" id="KAJ8956461.1"/>
    </source>
</evidence>
<sequence length="76" mass="9137">MEVNLEKLDLFAIRRRVDQDCSMRPLRLRFLVKLLWLPLRHFLKLHNKLDCQDCQESIEASQISPIQTTNYIRIRG</sequence>
<name>A0AAV8YXB2_9CUCU</name>
<keyword evidence="2" id="KW-1185">Reference proteome</keyword>
<protein>
    <submittedName>
        <fullName evidence="1">Uncharacterized protein</fullName>
    </submittedName>
</protein>
<proteinExistence type="predicted"/>
<accession>A0AAV8YXB2</accession>
<dbReference type="EMBL" id="JAPWTK010000030">
    <property type="protein sequence ID" value="KAJ8956461.1"/>
    <property type="molecule type" value="Genomic_DNA"/>
</dbReference>
<dbReference type="Proteomes" id="UP001162162">
    <property type="component" value="Unassembled WGS sequence"/>
</dbReference>
<gene>
    <name evidence="1" type="ORF">NQ318_010775</name>
</gene>
<reference evidence="1" key="1">
    <citation type="journal article" date="2023" name="Insect Mol. Biol.">
        <title>Genome sequencing provides insights into the evolution of gene families encoding plant cell wall-degrading enzymes in longhorned beetles.</title>
        <authorList>
            <person name="Shin N.R."/>
            <person name="Okamura Y."/>
            <person name="Kirsch R."/>
            <person name="Pauchet Y."/>
        </authorList>
    </citation>
    <scope>NUCLEOTIDE SEQUENCE</scope>
    <source>
        <strain evidence="1">AMC_N1</strain>
    </source>
</reference>
<dbReference type="AlphaFoldDB" id="A0AAV8YXB2"/>
<comment type="caution">
    <text evidence="1">The sequence shown here is derived from an EMBL/GenBank/DDBJ whole genome shotgun (WGS) entry which is preliminary data.</text>
</comment>